<dbReference type="Gene3D" id="1.10.238.200">
    <property type="entry name" value="Cullin, PONY binding domain"/>
    <property type="match status" value="1"/>
</dbReference>
<feature type="domain" description="DCUN1" evidence="4">
    <location>
        <begin position="397"/>
        <end position="609"/>
    </location>
</feature>
<keyword evidence="1" id="KW-0175">Coiled coil</keyword>
<organism evidence="5 6">
    <name type="scientific">Arabidopsis thaliana</name>
    <name type="common">Mouse-ear cress</name>
    <dbReference type="NCBI Taxonomy" id="3702"/>
    <lineage>
        <taxon>Eukaryota</taxon>
        <taxon>Viridiplantae</taxon>
        <taxon>Streptophyta</taxon>
        <taxon>Embryophyta</taxon>
        <taxon>Tracheophyta</taxon>
        <taxon>Spermatophyta</taxon>
        <taxon>Magnoliopsida</taxon>
        <taxon>eudicotyledons</taxon>
        <taxon>Gunneridae</taxon>
        <taxon>Pentapetalae</taxon>
        <taxon>rosids</taxon>
        <taxon>malvids</taxon>
        <taxon>Brassicales</taxon>
        <taxon>Brassicaceae</taxon>
        <taxon>Camelineae</taxon>
        <taxon>Arabidopsis</taxon>
    </lineage>
</organism>
<dbReference type="PANTHER" id="PTHR31607">
    <property type="entry name" value="DUF1216 DOMAIN-CONTAINING PROTEIN-RELATED"/>
    <property type="match status" value="1"/>
</dbReference>
<name>A0A7G2ETK8_ARATH</name>
<proteinExistence type="predicted"/>
<dbReference type="Proteomes" id="UP000516314">
    <property type="component" value="Chromosome 3"/>
</dbReference>
<evidence type="ECO:0000313" key="5">
    <source>
        <dbReference type="EMBL" id="CAD5324456.1"/>
    </source>
</evidence>
<feature type="signal peptide" evidence="3">
    <location>
        <begin position="1"/>
        <end position="25"/>
    </location>
</feature>
<dbReference type="AlphaFoldDB" id="A0A7G2ETK8"/>
<dbReference type="Pfam" id="PF03556">
    <property type="entry name" value="Cullin_binding"/>
    <property type="match status" value="1"/>
</dbReference>
<dbReference type="EMBL" id="LR881468">
    <property type="protein sequence ID" value="CAD5324456.1"/>
    <property type="molecule type" value="Genomic_DNA"/>
</dbReference>
<gene>
    <name evidence="5" type="ORF">AT9943_LOCUS12349</name>
</gene>
<feature type="coiled-coil region" evidence="1">
    <location>
        <begin position="278"/>
        <end position="305"/>
    </location>
</feature>
<evidence type="ECO:0000256" key="2">
    <source>
        <dbReference type="SAM" id="MobiDB-lite"/>
    </source>
</evidence>
<evidence type="ECO:0000259" key="4">
    <source>
        <dbReference type="PROSITE" id="PS51229"/>
    </source>
</evidence>
<feature type="compositionally biased region" description="Acidic residues" evidence="2">
    <location>
        <begin position="666"/>
        <end position="676"/>
    </location>
</feature>
<feature type="region of interest" description="Disordered" evidence="2">
    <location>
        <begin position="185"/>
        <end position="219"/>
    </location>
</feature>
<dbReference type="InterPro" id="IPR042460">
    <property type="entry name" value="DCN1-like_PONY"/>
</dbReference>
<keyword evidence="3" id="KW-0732">Signal</keyword>
<reference evidence="5 6" key="1">
    <citation type="submission" date="2020-09" db="EMBL/GenBank/DDBJ databases">
        <authorList>
            <person name="Ashkenazy H."/>
        </authorList>
    </citation>
    <scope>NUCLEOTIDE SEQUENCE [LARGE SCALE GENOMIC DNA]</scope>
    <source>
        <strain evidence="6">cv. Cdm-0</strain>
    </source>
</reference>
<dbReference type="InterPro" id="IPR005176">
    <property type="entry name" value="PONY_dom"/>
</dbReference>
<evidence type="ECO:0000256" key="3">
    <source>
        <dbReference type="SAM" id="SignalP"/>
    </source>
</evidence>
<dbReference type="PANTHER" id="PTHR31607:SF34">
    <property type="entry name" value="OF RNA POLYMERASE II TRANSCRIPTION SUBUNIT-LIKE PROTEIN, PUTATIVE (DUF1216)-RELATED"/>
    <property type="match status" value="1"/>
</dbReference>
<sequence length="724" mass="82869">MARVQLLLCFTILFASVTLLDLVSAHLKFKPSLPQIEDPKTVKDVEPYTVKVVMVFVADLEKECPKTNKFKAFFEKLRGFAKYVCPIRRIGQVDYDRDMKAKAGGIFKAISSFAIGKIREEIQEEKQEAIDTFRFMKSVAAKIMGGRKKEENEETMTLTAEQQKEIKEGILKWETIITRITNTMVSSTSTSASSSESETSSSKTAEASQSSSLTVTQVEEETSKDVSTFIMNLEKKCPQKEEFKVFFEQLKGTMIAPRKERKGLFSRIKTAAGKISGAMQVKKNMEAYQEQVMKTLEELDTIHAQIVSQNKGKASLTCTPAQQVQIKQTITKWEQVTTQFVEDRSSLGILDHQRRPASRVLHPILGHFESVTLRLLFIGSFQILFHFPLFSSSKVLTSGSRGQIFFEKFMKIPLKPFVDMYTAVPKDKSMDSSPVSARFDIFEIYRRFCAIRSGQQLCNKKPCDGEESQRFNLSKEAITQLLYLVENKFQARNSIFDELFKLMSRLDLMVDFTEFTCFYDFVFFMCRENGQKNITISRAITAWKLVLAGRFRLLNRWCDFIEKNQRHNISEDTWQQVLAFSRCVHENLEGYDSEGAWPVLIDDFVEHMYSILGPNKDTSLFCKCGDTESESCLYQEDEHHKDYRRPHTGLRNIPGLKRKTSKKNDEEEEDEDEEVLETQNSSSLLNFKRIKTSNSPRCSSKSACSIERSLSQGFASLLSTGDKP</sequence>
<dbReference type="InterPro" id="IPR009605">
    <property type="entry name" value="DUF1216"/>
</dbReference>
<feature type="compositionally biased region" description="Low complexity" evidence="2">
    <location>
        <begin position="186"/>
        <end position="212"/>
    </location>
</feature>
<evidence type="ECO:0000313" key="6">
    <source>
        <dbReference type="Proteomes" id="UP000516314"/>
    </source>
</evidence>
<feature type="chain" id="PRO_5028891455" evidence="3">
    <location>
        <begin position="26"/>
        <end position="724"/>
    </location>
</feature>
<accession>A0A7G2ETK8</accession>
<dbReference type="PROSITE" id="PS51229">
    <property type="entry name" value="DCUN1"/>
    <property type="match status" value="1"/>
</dbReference>
<feature type="region of interest" description="Disordered" evidence="2">
    <location>
        <begin position="643"/>
        <end position="680"/>
    </location>
</feature>
<evidence type="ECO:0000256" key="1">
    <source>
        <dbReference type="SAM" id="Coils"/>
    </source>
</evidence>
<protein>
    <submittedName>
        <fullName evidence="5">(thale cress) hypothetical protein</fullName>
    </submittedName>
</protein>
<dbReference type="FunFam" id="1.10.238.200:FF:000006">
    <property type="entry name" value="Defective in cullin neddylation protein"/>
    <property type="match status" value="1"/>
</dbReference>
<dbReference type="Pfam" id="PF06746">
    <property type="entry name" value="DUF1216"/>
    <property type="match status" value="2"/>
</dbReference>